<dbReference type="GO" id="GO:0009888">
    <property type="term" value="P:tissue development"/>
    <property type="evidence" value="ECO:0007669"/>
    <property type="project" value="TreeGrafter"/>
</dbReference>
<dbReference type="InterPro" id="IPR010307">
    <property type="entry name" value="Laminin_dom_II"/>
</dbReference>
<dbReference type="FunFam" id="2.10.25.10:FF:000083">
    <property type="entry name" value="Laminin subunit alpha"/>
    <property type="match status" value="2"/>
</dbReference>
<dbReference type="SMART" id="SM00180">
    <property type="entry name" value="EGF_Lam"/>
    <property type="match status" value="20"/>
</dbReference>
<dbReference type="Pfam" id="PF02210">
    <property type="entry name" value="Laminin_G_2"/>
    <property type="match status" value="2"/>
</dbReference>
<evidence type="ECO:0000256" key="13">
    <source>
        <dbReference type="SAM" id="Coils"/>
    </source>
</evidence>
<feature type="domain" description="Laminin EGF-like" evidence="17">
    <location>
        <begin position="1860"/>
        <end position="1906"/>
    </location>
</feature>
<dbReference type="InterPro" id="IPR009254">
    <property type="entry name" value="Laminin_aI"/>
</dbReference>
<comment type="subcellular location">
    <subcellularLocation>
        <location evidence="1">Secreted</location>
        <location evidence="1">Extracellular space</location>
        <location evidence="1">Extracellular matrix</location>
        <location evidence="1">Basement membrane</location>
    </subcellularLocation>
</comment>
<evidence type="ECO:0000313" key="21">
    <source>
        <dbReference type="Proteomes" id="UP000008672"/>
    </source>
</evidence>
<feature type="coiled-coil region" evidence="13">
    <location>
        <begin position="2143"/>
        <end position="2298"/>
    </location>
</feature>
<dbReference type="EMBL" id="AFYH01074925">
    <property type="status" value="NOT_ANNOTATED_CDS"/>
    <property type="molecule type" value="Genomic_DNA"/>
</dbReference>
<feature type="disulfide bond" evidence="12">
    <location>
        <begin position="1421"/>
        <end position="1438"/>
    </location>
</feature>
<feature type="domain" description="Laminin EGF-like" evidence="17">
    <location>
        <begin position="340"/>
        <end position="386"/>
    </location>
</feature>
<dbReference type="FunFam" id="2.10.25.10:FF:000051">
    <property type="entry name" value="Laminin subunit alpha 4"/>
    <property type="match status" value="1"/>
</dbReference>
<evidence type="ECO:0000256" key="8">
    <source>
        <dbReference type="ARBA" id="ARBA00023054"/>
    </source>
</evidence>
<feature type="domain" description="Laminin IV type A" evidence="18">
    <location>
        <begin position="1490"/>
        <end position="1669"/>
    </location>
</feature>
<dbReference type="PROSITE" id="PS51115">
    <property type="entry name" value="LAMININ_IVA"/>
    <property type="match status" value="1"/>
</dbReference>
<feature type="coiled-coil region" evidence="13">
    <location>
        <begin position="2366"/>
        <end position="2538"/>
    </location>
</feature>
<dbReference type="GeneTree" id="ENSGT00940000156537"/>
<feature type="disulfide bond" evidence="12">
    <location>
        <begin position="525"/>
        <end position="542"/>
    </location>
</feature>
<dbReference type="InterPro" id="IPR050440">
    <property type="entry name" value="Laminin/Netrin_ECM"/>
</dbReference>
<dbReference type="EMBL" id="AFYH01074927">
    <property type="status" value="NOT_ANNOTATED_CDS"/>
    <property type="molecule type" value="Genomic_DNA"/>
</dbReference>
<dbReference type="Proteomes" id="UP000008672">
    <property type="component" value="Unassembled WGS sequence"/>
</dbReference>
<dbReference type="GO" id="GO:0016477">
    <property type="term" value="P:cell migration"/>
    <property type="evidence" value="ECO:0007669"/>
    <property type="project" value="UniProtKB-ARBA"/>
</dbReference>
<dbReference type="GO" id="GO:0030334">
    <property type="term" value="P:regulation of cell migration"/>
    <property type="evidence" value="ECO:0007669"/>
    <property type="project" value="InterPro"/>
</dbReference>
<dbReference type="SUPFAM" id="SSF49899">
    <property type="entry name" value="Concanavalin A-like lectins/glucanases"/>
    <property type="match status" value="2"/>
</dbReference>
<feature type="disulfide bond" evidence="12">
    <location>
        <begin position="408"/>
        <end position="417"/>
    </location>
</feature>
<feature type="domain" description="Laminin EGF-like" evidence="17">
    <location>
        <begin position="1280"/>
        <end position="1325"/>
    </location>
</feature>
<dbReference type="FunFam" id="2.10.25.10:FF:000069">
    <property type="entry name" value="Laminin subunit alpha 1"/>
    <property type="match status" value="1"/>
</dbReference>
<dbReference type="FunFam" id="2.60.120.200:FF:000150">
    <property type="entry name" value="Laminin subunit alpha 5"/>
    <property type="match status" value="1"/>
</dbReference>
<feature type="disulfide bond" evidence="12">
    <location>
        <begin position="340"/>
        <end position="352"/>
    </location>
</feature>
<feature type="disulfide bond" evidence="12">
    <location>
        <begin position="1776"/>
        <end position="1785"/>
    </location>
</feature>
<evidence type="ECO:0000256" key="15">
    <source>
        <dbReference type="SAM" id="Phobius"/>
    </source>
</evidence>
<dbReference type="Gene3D" id="2.60.120.260">
    <property type="entry name" value="Galactose-binding domain-like"/>
    <property type="match status" value="1"/>
</dbReference>
<comment type="caution">
    <text evidence="12">Lacks conserved residue(s) required for the propagation of feature annotation.</text>
</comment>
<keyword evidence="8 13" id="KW-0175">Coiled coil</keyword>
<reference evidence="21" key="1">
    <citation type="submission" date="2011-08" db="EMBL/GenBank/DDBJ databases">
        <title>The draft genome of Latimeria chalumnae.</title>
        <authorList>
            <person name="Di Palma F."/>
            <person name="Alfoldi J."/>
            <person name="Johnson J."/>
            <person name="Berlin A."/>
            <person name="Gnerre S."/>
            <person name="Jaffe D."/>
            <person name="MacCallum I."/>
            <person name="Young S."/>
            <person name="Walker B.J."/>
            <person name="Lander E."/>
            <person name="Lindblad-Toh K."/>
        </authorList>
    </citation>
    <scope>NUCLEOTIDE SEQUENCE [LARGE SCALE GENOMIC DNA]</scope>
    <source>
        <strain evidence="21">Wild caught</strain>
    </source>
</reference>
<evidence type="ECO:0000256" key="2">
    <source>
        <dbReference type="ARBA" id="ARBA00022525"/>
    </source>
</evidence>
<dbReference type="FunCoup" id="H3AL54">
    <property type="interactions" value="868"/>
</dbReference>
<dbReference type="FunFam" id="2.60.120.200:FF:000271">
    <property type="entry name" value="Laminin alpha 5"/>
    <property type="match status" value="1"/>
</dbReference>
<dbReference type="Gene3D" id="2.170.300.10">
    <property type="entry name" value="Tie2 ligand-binding domain superfamily"/>
    <property type="match status" value="1"/>
</dbReference>
<dbReference type="PROSITE" id="PS50027">
    <property type="entry name" value="EGF_LAM_2"/>
    <property type="match status" value="12"/>
</dbReference>
<feature type="disulfide bond" evidence="12">
    <location>
        <begin position="1282"/>
        <end position="1299"/>
    </location>
</feature>
<feature type="domain" description="Laminin EGF-like" evidence="17">
    <location>
        <begin position="1370"/>
        <end position="1418"/>
    </location>
</feature>
<dbReference type="Bgee" id="ENSLACG00000009138">
    <property type="expression patterns" value="Expressed in pharyngeal gill and 5 other cell types or tissues"/>
</dbReference>
<feature type="domain" description="Laminin EGF-like" evidence="17">
    <location>
        <begin position="1907"/>
        <end position="1953"/>
    </location>
</feature>
<feature type="disulfide bond" evidence="12">
    <location>
        <begin position="1843"/>
        <end position="1857"/>
    </location>
</feature>
<dbReference type="InterPro" id="IPR008211">
    <property type="entry name" value="Laminin_N"/>
</dbReference>
<dbReference type="FunFam" id="2.10.25.10:FF:000033">
    <property type="entry name" value="Laminin subunit alpha 2"/>
    <property type="match status" value="1"/>
</dbReference>
<feature type="transmembrane region" description="Helical" evidence="15">
    <location>
        <begin position="2662"/>
        <end position="2679"/>
    </location>
</feature>
<evidence type="ECO:0000259" key="17">
    <source>
        <dbReference type="PROSITE" id="PS50027"/>
    </source>
</evidence>
<dbReference type="FunFam" id="2.60.120.260:FF:000444">
    <property type="entry name" value="Laminin subunit alpha 5"/>
    <property type="match status" value="1"/>
</dbReference>
<dbReference type="Pfam" id="PF00053">
    <property type="entry name" value="EGF_laminin"/>
    <property type="match status" value="18"/>
</dbReference>
<feature type="disulfide bond" evidence="12">
    <location>
        <begin position="363"/>
        <end position="372"/>
    </location>
</feature>
<dbReference type="STRING" id="7897.ENSLACP00000010375"/>
<dbReference type="FunFam" id="2.10.25.10:FF:000388">
    <property type="entry name" value="Laminin subunit alpha"/>
    <property type="match status" value="1"/>
</dbReference>
<dbReference type="SMART" id="SM00136">
    <property type="entry name" value="LamNT"/>
    <property type="match status" value="1"/>
</dbReference>
<keyword evidence="10" id="KW-0325">Glycoprotein</keyword>
<dbReference type="GO" id="GO:0045995">
    <property type="term" value="P:regulation of embryonic development"/>
    <property type="evidence" value="ECO:0007669"/>
    <property type="project" value="InterPro"/>
</dbReference>
<dbReference type="FunFam" id="2.10.25.10:FF:000090">
    <property type="entry name" value="laminin subunit alpha"/>
    <property type="match status" value="1"/>
</dbReference>
<evidence type="ECO:0000256" key="1">
    <source>
        <dbReference type="ARBA" id="ARBA00004302"/>
    </source>
</evidence>
<keyword evidence="21" id="KW-1185">Reference proteome</keyword>
<evidence type="ECO:0000256" key="12">
    <source>
        <dbReference type="PROSITE-ProRule" id="PRU00460"/>
    </source>
</evidence>
<feature type="disulfide bond" evidence="12">
    <location>
        <begin position="544"/>
        <end position="553"/>
    </location>
</feature>
<feature type="transmembrane region" description="Helical" evidence="15">
    <location>
        <begin position="2813"/>
        <end position="2837"/>
    </location>
</feature>
<dbReference type="Gene3D" id="2.60.120.200">
    <property type="match status" value="2"/>
</dbReference>
<keyword evidence="15" id="KW-1133">Transmembrane helix</keyword>
<feature type="disulfide bond" evidence="12">
    <location>
        <begin position="1301"/>
        <end position="1310"/>
    </location>
</feature>
<evidence type="ECO:0000259" key="18">
    <source>
        <dbReference type="PROSITE" id="PS51115"/>
    </source>
</evidence>
<dbReference type="InterPro" id="IPR056863">
    <property type="entry name" value="LMN_ATRN_NET-like_EGF"/>
</dbReference>
<dbReference type="Ensembl" id="ENSLACT00000010454.1">
    <property type="protein sequence ID" value="ENSLACP00000010375.1"/>
    <property type="gene ID" value="ENSLACG00000009138.1"/>
</dbReference>
<gene>
    <name evidence="20" type="primary">LAMA5</name>
</gene>
<dbReference type="InterPro" id="IPR002049">
    <property type="entry name" value="LE_dom"/>
</dbReference>
<dbReference type="Pfam" id="PF06008">
    <property type="entry name" value="Laminin_I"/>
    <property type="match status" value="1"/>
</dbReference>
<accession>H3AL54</accession>
<keyword evidence="15" id="KW-0472">Membrane</keyword>
<evidence type="ECO:0000256" key="7">
    <source>
        <dbReference type="ARBA" id="ARBA00022889"/>
    </source>
</evidence>
<dbReference type="GO" id="GO:0005576">
    <property type="term" value="C:extracellular region"/>
    <property type="evidence" value="ECO:0007669"/>
    <property type="project" value="UniProtKB-ARBA"/>
</dbReference>
<feature type="disulfide bond" evidence="12">
    <location>
        <begin position="1419"/>
        <end position="1431"/>
    </location>
</feature>
<dbReference type="Gene3D" id="2.10.25.10">
    <property type="entry name" value="Laminin"/>
    <property type="match status" value="16"/>
</dbReference>
<dbReference type="HOGENOM" id="CLU_000301_1_0_1"/>
<feature type="domain" description="Laminin EGF-like" evidence="17">
    <location>
        <begin position="1419"/>
        <end position="1469"/>
    </location>
</feature>
<dbReference type="Pfam" id="PF06009">
    <property type="entry name" value="Laminin_II"/>
    <property type="match status" value="1"/>
</dbReference>
<keyword evidence="9 12" id="KW-1015">Disulfide bond</keyword>
<dbReference type="FunFam" id="2.10.25.10:FF:000430">
    <property type="entry name" value="Laminin subunit alpha 5"/>
    <property type="match status" value="1"/>
</dbReference>
<dbReference type="EMBL" id="AFYH01074923">
    <property type="status" value="NOT_ANNOTATED_CDS"/>
    <property type="molecule type" value="Genomic_DNA"/>
</dbReference>
<dbReference type="GO" id="GO:0034446">
    <property type="term" value="P:substrate adhesion-dependent cell spreading"/>
    <property type="evidence" value="ECO:0007669"/>
    <property type="project" value="UniProtKB-ARBA"/>
</dbReference>
<dbReference type="PANTHER" id="PTHR10574">
    <property type="entry name" value="NETRIN/LAMININ-RELATED"/>
    <property type="match status" value="1"/>
</dbReference>
<keyword evidence="2" id="KW-0964">Secreted</keyword>
<dbReference type="Pfam" id="PF00055">
    <property type="entry name" value="Laminin_N"/>
    <property type="match status" value="1"/>
</dbReference>
<dbReference type="GO" id="GO:0030155">
    <property type="term" value="P:regulation of cell adhesion"/>
    <property type="evidence" value="ECO:0007669"/>
    <property type="project" value="InterPro"/>
</dbReference>
<evidence type="ECO:0000256" key="4">
    <source>
        <dbReference type="ARBA" id="ARBA00022729"/>
    </source>
</evidence>
<name>H3AL54_LATCH</name>
<feature type="domain" description="Laminin EGF-like" evidence="17">
    <location>
        <begin position="387"/>
        <end position="432"/>
    </location>
</feature>
<feature type="disulfide bond" evidence="12">
    <location>
        <begin position="389"/>
        <end position="406"/>
    </location>
</feature>
<evidence type="ECO:0000256" key="3">
    <source>
        <dbReference type="ARBA" id="ARBA00022530"/>
    </source>
</evidence>
<feature type="disulfide bond" evidence="12">
    <location>
        <begin position="523"/>
        <end position="535"/>
    </location>
</feature>
<reference evidence="20" key="2">
    <citation type="submission" date="2025-08" db="UniProtKB">
        <authorList>
            <consortium name="Ensembl"/>
        </authorList>
    </citation>
    <scope>IDENTIFICATION</scope>
</reference>
<keyword evidence="7" id="KW-0130">Cell adhesion</keyword>
<dbReference type="InterPro" id="IPR000742">
    <property type="entry name" value="EGF"/>
</dbReference>
<dbReference type="GO" id="GO:0005102">
    <property type="term" value="F:signaling receptor binding"/>
    <property type="evidence" value="ECO:0007669"/>
    <property type="project" value="InterPro"/>
</dbReference>
<feature type="disulfide bond" evidence="12">
    <location>
        <begin position="247"/>
        <end position="256"/>
    </location>
</feature>
<reference evidence="20" key="3">
    <citation type="submission" date="2025-09" db="UniProtKB">
        <authorList>
            <consortium name="Ensembl"/>
        </authorList>
    </citation>
    <scope>IDENTIFICATION</scope>
</reference>
<dbReference type="InParanoid" id="H3AL54"/>
<evidence type="ECO:0000256" key="6">
    <source>
        <dbReference type="ARBA" id="ARBA00022869"/>
    </source>
</evidence>
<dbReference type="eggNOG" id="KOG1836">
    <property type="taxonomic scope" value="Eukaryota"/>
</dbReference>
<feature type="disulfide bond" evidence="12">
    <location>
        <begin position="387"/>
        <end position="399"/>
    </location>
</feature>
<organism evidence="20 21">
    <name type="scientific">Latimeria chalumnae</name>
    <name type="common">Coelacanth</name>
    <dbReference type="NCBI Taxonomy" id="7897"/>
    <lineage>
        <taxon>Eukaryota</taxon>
        <taxon>Metazoa</taxon>
        <taxon>Chordata</taxon>
        <taxon>Craniata</taxon>
        <taxon>Vertebrata</taxon>
        <taxon>Euteleostomi</taxon>
        <taxon>Coelacanthiformes</taxon>
        <taxon>Coelacanthidae</taxon>
        <taxon>Latimeria</taxon>
    </lineage>
</organism>
<dbReference type="SMART" id="SM00181">
    <property type="entry name" value="EGF"/>
    <property type="match status" value="15"/>
</dbReference>
<feature type="disulfide bond" evidence="12">
    <location>
        <begin position="1394"/>
        <end position="1403"/>
    </location>
</feature>
<dbReference type="OMA" id="ISHCAAH"/>
<dbReference type="GO" id="GO:0007411">
    <property type="term" value="P:axon guidance"/>
    <property type="evidence" value="ECO:0007669"/>
    <property type="project" value="TreeGrafter"/>
</dbReference>
<dbReference type="FunFam" id="2.10.25.10:FF:000084">
    <property type="entry name" value="Laminin subunit alpha 3"/>
    <property type="match status" value="1"/>
</dbReference>
<feature type="disulfide bond" evidence="12">
    <location>
        <begin position="433"/>
        <end position="445"/>
    </location>
</feature>
<feature type="disulfide bond" evidence="12">
    <location>
        <begin position="453"/>
        <end position="462"/>
    </location>
</feature>
<protein>
    <submittedName>
        <fullName evidence="20">Laminin subunit alpha 5</fullName>
    </submittedName>
</protein>
<feature type="domain" description="Laminin G" evidence="16">
    <location>
        <begin position="3136"/>
        <end position="3300"/>
    </location>
</feature>
<feature type="coiled-coil region" evidence="13">
    <location>
        <begin position="2046"/>
        <end position="2101"/>
    </location>
</feature>
<dbReference type="PROSITE" id="PS01248">
    <property type="entry name" value="EGF_LAM_1"/>
    <property type="match status" value="5"/>
</dbReference>
<dbReference type="GO" id="GO:0005201">
    <property type="term" value="F:extracellular matrix structural constituent"/>
    <property type="evidence" value="ECO:0007669"/>
    <property type="project" value="TreeGrafter"/>
</dbReference>
<feature type="domain" description="Laminin EGF-like" evidence="17">
    <location>
        <begin position="1806"/>
        <end position="1859"/>
    </location>
</feature>
<keyword evidence="5" id="KW-0677">Repeat</keyword>
<feature type="disulfide bond" evidence="12">
    <location>
        <begin position="1831"/>
        <end position="1840"/>
    </location>
</feature>
<dbReference type="PRINTS" id="PR00011">
    <property type="entry name" value="EGFLAMININ"/>
</dbReference>
<feature type="domain" description="Laminin EGF-like" evidence="17">
    <location>
        <begin position="523"/>
        <end position="568"/>
    </location>
</feature>
<dbReference type="InterPro" id="IPR001791">
    <property type="entry name" value="Laminin_G"/>
</dbReference>
<dbReference type="PROSITE" id="PS00022">
    <property type="entry name" value="EGF_1"/>
    <property type="match status" value="1"/>
</dbReference>
<dbReference type="EMBL" id="AFYH01074922">
    <property type="status" value="NOT_ANNOTATED_CDS"/>
    <property type="molecule type" value="Genomic_DNA"/>
</dbReference>
<feature type="domain" description="Laminin N-terminal" evidence="19">
    <location>
        <begin position="1"/>
        <end position="150"/>
    </location>
</feature>
<dbReference type="EMBL" id="AFYH01074929">
    <property type="status" value="NOT_ANNOTATED_CDS"/>
    <property type="molecule type" value="Genomic_DNA"/>
</dbReference>
<dbReference type="PROSITE" id="PS51117">
    <property type="entry name" value="LAMININ_NTER"/>
    <property type="match status" value="1"/>
</dbReference>
<dbReference type="EMBL" id="AFYH01074931">
    <property type="status" value="NOT_ANNOTATED_CDS"/>
    <property type="molecule type" value="Genomic_DNA"/>
</dbReference>
<dbReference type="EMBL" id="AFYH01074930">
    <property type="status" value="NOT_ANNOTATED_CDS"/>
    <property type="molecule type" value="Genomic_DNA"/>
</dbReference>
<dbReference type="SMART" id="SM00281">
    <property type="entry name" value="LamB"/>
    <property type="match status" value="1"/>
</dbReference>
<feature type="domain" description="Laminin EGF-like" evidence="17">
    <location>
        <begin position="210"/>
        <end position="279"/>
    </location>
</feature>
<proteinExistence type="predicted"/>
<evidence type="ECO:0000313" key="20">
    <source>
        <dbReference type="Ensembl" id="ENSLACP00000010375.1"/>
    </source>
</evidence>
<keyword evidence="11 12" id="KW-0424">Laminin EGF-like domain</keyword>
<dbReference type="InterPro" id="IPR000034">
    <property type="entry name" value="Laminin_IV"/>
</dbReference>
<feature type="disulfide bond" evidence="12">
    <location>
        <begin position="1280"/>
        <end position="1292"/>
    </location>
</feature>
<evidence type="ECO:0000256" key="10">
    <source>
        <dbReference type="ARBA" id="ARBA00023180"/>
    </source>
</evidence>
<dbReference type="EMBL" id="AFYH01074926">
    <property type="status" value="NOT_ANNOTATED_CDS"/>
    <property type="molecule type" value="Genomic_DNA"/>
</dbReference>
<evidence type="ECO:0000259" key="19">
    <source>
        <dbReference type="PROSITE" id="PS51117"/>
    </source>
</evidence>
<dbReference type="SUPFAM" id="SSF57196">
    <property type="entry name" value="EGF/Laminin"/>
    <property type="match status" value="17"/>
</dbReference>
<evidence type="ECO:0000256" key="9">
    <source>
        <dbReference type="ARBA" id="ARBA00023157"/>
    </source>
</evidence>
<keyword evidence="3" id="KW-0272">Extracellular matrix</keyword>
<feature type="region of interest" description="Disordered" evidence="14">
    <location>
        <begin position="1097"/>
        <end position="1117"/>
    </location>
</feature>
<dbReference type="PANTHER" id="PTHR10574:SF406">
    <property type="entry name" value="LAMININ SUBUNIT ALPHA 5"/>
    <property type="match status" value="1"/>
</dbReference>
<dbReference type="FunFam" id="2.10.25.10:FF:000034">
    <property type="entry name" value="Laminin subunit alpha 3"/>
    <property type="match status" value="1"/>
</dbReference>
<feature type="domain" description="Laminin EGF-like" evidence="17">
    <location>
        <begin position="433"/>
        <end position="477"/>
    </location>
</feature>
<dbReference type="FunFam" id="2.10.25.10:FF:000074">
    <property type="entry name" value="Laminin subunit alpha"/>
    <property type="match status" value="1"/>
</dbReference>
<feature type="disulfide bond" evidence="12">
    <location>
        <begin position="1440"/>
        <end position="1449"/>
    </location>
</feature>
<sequence length="3482" mass="386568">QLFHVAYVLIKFANSPRPDLWVLERSTDLGLTYSPWQYFASSKRDCIERFGARSIERIFKDDDVICTTEYSRIVPLENGEIVVSLVNGRPGAMNFSYSPVLQDFTKATNIRLRFLRTNTLLGHLMGKALRDPTVTRRYYYSIKDISIGGRCVCNGHADVCGAKDPSDPYRLQCDCQHNTCGGSCDHCCPGFNQLPWKPATTASANECEPCNCNGHAFDCYYDPEVDQHRASVDRRDQNRGGGVCMECQHHTTGINCERCVPGYYRSPLHPVESALACSACSCASEFMDGTCEDLTGRCYCKPNYTGPNCGACAEGYVNFPQCYHYLLCTGSFRPPNLIHCECSPTGTRGNSCRPDPVSRVCICKPNFEGTHCDQCSFGFYGLNCQPCQCSGPGVLDGSCDVDSGQCLCRSGFEGHFCGQCAPGYFNYPLCQLCGCSGVGTLPEGCDLAGRCLCKPMFTGPRCDQCSHGFHSYPNCQVLSCDIKVKLDGVYFSKIQAGSALGVGNPALKRAAPPKKQMKSWVTCHCSIEGSRHSTCDQETGQCNCLPNVAAQRCNTCLPGAYGFPLCQEATCFIFGGFLSLLFSYLGSCECRPYVEGLACDRCKPLYWNLTPDNPYGCSTCHCGTEGTLSGVAECLQGNGQCFCKPNICSRTCSVCKDGYFGLDDGKYFGCQGCQCDIGGSVGLTCDERAGRCHCRQNVEGDKCNQPKREHYFPDLHHLKFEIEEGTTPDGRPVRFGYNPLEFENFSWKGYAQMSTIQPEVVVTVNVTSPDLFLIVFRYVNRESANVEGRVSILEEGRLDVCGNCSEQSKQIIFAPSTEPTFVTVPQNSFGEPFVLNPSTWSVTIEAQGILLDYLVLLPSAYYEAPILQLKVTEACVYSPSPEQTKQNCLLYQYLSVDGFPSSQGADGICRFDNTVPRPCQTEQITLRHPPMAVCSGNNINVQMTLAVPRPGGYVLLVEYVNEDESTQTVNVIVNTPGRESQQGTLTLYTCKYSYLCCRVIFVNALNENLVFLIKCSNIPICFFFQYKVHLIPWEQFSMEYAEPKVHCISVHGTFSPSRGACIPSRFQKPSQSIVLKGGQTASIPSTLPLIYESQLTPADQPNEPQKPRPRPPTAVDSGDLILLQSPRTVVIYNSRIQTLGPYAFILHYYQPNHPAFPVEVLINGGRIWQGSANATFCPHGYGCRSLVISENQIILDVTDHNLSVTIRVPEGKTLWLDYVLVVPEESYNSNYLNEEPLDKSYKFISSCGISSFYINSKASSFCRDSAISLSVFYNNGAQPCTCHEAGALSSSCEAFGGQCSCKPNVIGRSCSRCATGYWGFPNCRTCNCGARLCSEVTGQCICPPHTVKPECMVCEPLTFGCHPLIGCERCNCSRTGVQELTDPECDRENGQCKCKPNVSGRRCDQCTRGFYNYPNCKRCDCNEAGTQADICHPVTGQCHCKENVEGVRCDQCRLGTFHLDPANPKGCTSCFCFGATDRCRSSEKFRTEFIDMTGWVLLNGDRQEMEVSFQPEEKLVTANLKDIFPDNQEMYWRAPRPYLGDRVSSYGGFLRYQLNSEAMRGDLFPVPVEARPDVILKGNQMTIMYLEKVYPNVGEQHHGRVQLLEGDFRHAQTHNPVSREELMMVLANLQELQIRALHSQSAKSVSLGRVSLEVATDTAMGVSTSYVEICMCPANYRGDSCQYWAAFVYLFLWVLFLVKSIMLTCQCYKVGAAAFCFNCQHHTAGDHCERCRNGFVGNLIRGEPLTCSGCPCPLQVASNNFALGCVDRGSTMQCLCKPGYAGSKCERCAPGYYGNPMVIGSSCQPCDCNGNTDSNMLFSHCDALTGVCIGCMHNTAGPHCEICAPGYYGDAVLAKNCSNCDCSPCGTESCDHRTGLCLCKPGVTGVRCDRCEDGYYGYDRCAGCQKCDCDIAALSPTCHTQNGQCLCQPGVNGARCQQCAPGYWAYGANGCTKCNCKGGSCNPRTGECTCSDGLAGKQCDTCIQKYEILLSNGADSTNKPCNRRIVIFGGGGTQTRECLHTYTEGSRVNTRDKKKQTKIRLLTAVVVGVEDELLRYQNSLDSAKQNTDELENESMNLIQDLDVLEEKVTMANRKADKLGEATQETFQQAEDLLNRAMGITNSIFDIMEQMNRTASANSSTPSSEEYRQKLAEVEKMLNEMKARAFGDQTRRAKGEQQAARKLLERVKEEMESRLEENHRLALDIKDQLTQFSSELMDLRDLLNEAVNKTGRADELNSINQIVLEEFKQKIDDIQDQVRQVEDLLKMAEDALVQVYDILQMLNNAIEEYEKLAANLDGAKAPLMDKVKKFSPARTKTPIVEQAEEHARLLDQLAKNLSSIIEDTNQDGFIQRAINASNAYSGIIEAVKSAEKAANEAAAAADDALKNVRSEDLAGKAERLKKKSNKLEEEAKAAQKNLTTEVKPALQEAKKNLRDVKSKKEELFTGLRSVQNKLIMDRDDVLDNINNAKMTAQEANTTASDVEETVTTMKKNLDEWKEKYGGTPSEDFTKVFQEAKTSVTALEKTIPELLEKLNKIESQTSQSSNISNNILRIRQLISQARNAASKVKVPMKFNGNSGVQLRNPRNLQDLAAYTSLKFHIRTVGATKKKRQVAADAKRFVLYLGNQDNLVKCSHSLSLRRSGKVKPVFLCPTTSRSSLRSSDVILFFFSLTFLFRSSLFFSTRKTNLDRVTVFTEVTQDKRLLSPSYYLGGLPADKMPASPLLLCYSPDLKNSFGQECNYSLVLFKLLLFERLLADNLPNCSAGSISNVFDTKMWLLPCNFFFQGSGLKNRILRSRPMPRQHDGLARRILQEALAFLSFYVVPLFYVLLVEYLFLYLIKENSIKTKFKEKKKKNPSMAKEVPYARLSTTSSVRAALHFTVLIARSTAKLFFSFSLRKLFPNGGSLKGCMRNIKALDKYIDLKRANTTGVSYGCSADLLVARSVRFHGDGYLRLPVENVPSLDNDFYSGFGFRTNQKSGLLFHYSATVCLQFSTLCISFTRRAKAMADRIQSPYNHVMVFEPRTVAPQMVVDLQQNVENYNVTLSCSNEKGPQQMRALPKRDRKKSKINTLDQYFLFSAQQDQLFKPEYTLLSKVLDFSIPRTPPRLQLLPKAALMGRRRRVERSCQLFNQPKAFNGAYQFGGFSFSHLEYESVPESLKERSHFSMEVQLNSSNGLLFYVSDDLEKSYMALFVANGRFIFLIHINGAKLKLRVREKYNDSQWHTIFFSRDQNKASLVIDGLKAQTGTLLKTDDFIARNPFYVGGVPADKDASLRSFRGCMKNLKLDGEPLEPPTRVYGVIPCFQGSLEPGVYFSANGGYVTQDNSFVIGRDFELMLEVRPQSPSGLVFHAGRKGHYVTLYTENGKATVKVNTGAGGISASVTPRQSLCDGQWHAIAVIKRKNVIQLDVDTEGNYTVGPSHAHSAGNEELLYVGGVPDTVEIPVVPPPSSYIGCIRNVIINQNPTDLFRTKSVHGAVGLQGCPVI</sequence>
<keyword evidence="4" id="KW-0732">Signal</keyword>
<dbReference type="GO" id="GO:0043256">
    <property type="term" value="C:laminin complex"/>
    <property type="evidence" value="ECO:0007669"/>
    <property type="project" value="UniProtKB-ARBA"/>
</dbReference>
<evidence type="ECO:0000256" key="14">
    <source>
        <dbReference type="SAM" id="MobiDB-lite"/>
    </source>
</evidence>
<dbReference type="EMBL" id="AFYH01074924">
    <property type="status" value="NOT_ANNOTATED_CDS"/>
    <property type="molecule type" value="Genomic_DNA"/>
</dbReference>
<evidence type="ECO:0000256" key="5">
    <source>
        <dbReference type="ARBA" id="ARBA00022737"/>
    </source>
</evidence>
<feature type="domain" description="Laminin EGF-like" evidence="17">
    <location>
        <begin position="1750"/>
        <end position="1805"/>
    </location>
</feature>
<dbReference type="FunFam" id="2.10.25.10:FF:000209">
    <property type="entry name" value="Laminin subunit alpha 5"/>
    <property type="match status" value="1"/>
</dbReference>
<keyword evidence="15" id="KW-0812">Transmembrane</keyword>
<feature type="disulfide bond" evidence="12">
    <location>
        <begin position="1879"/>
        <end position="1888"/>
    </location>
</feature>
<dbReference type="SMART" id="SM00282">
    <property type="entry name" value="LamG"/>
    <property type="match status" value="2"/>
</dbReference>
<evidence type="ECO:0000259" key="16">
    <source>
        <dbReference type="PROSITE" id="PS50025"/>
    </source>
</evidence>
<dbReference type="EMBL" id="AFYH01074928">
    <property type="status" value="NOT_ANNOTATED_CDS"/>
    <property type="molecule type" value="Genomic_DNA"/>
</dbReference>
<feature type="disulfide bond" evidence="12">
    <location>
        <begin position="1927"/>
        <end position="1936"/>
    </location>
</feature>
<dbReference type="InterPro" id="IPR013320">
    <property type="entry name" value="ConA-like_dom_sf"/>
</dbReference>
<dbReference type="CDD" id="cd00110">
    <property type="entry name" value="LamG"/>
    <property type="match status" value="2"/>
</dbReference>
<dbReference type="Pfam" id="PF00052">
    <property type="entry name" value="Laminin_B"/>
    <property type="match status" value="1"/>
</dbReference>
<evidence type="ECO:0000256" key="11">
    <source>
        <dbReference type="ARBA" id="ARBA00023292"/>
    </source>
</evidence>
<dbReference type="FunFam" id="2.10.25.10:FF:000011">
    <property type="entry name" value="Cadherin EGF LAG seven-pass G-type receptor"/>
    <property type="match status" value="1"/>
</dbReference>
<keyword evidence="6" id="KW-0084">Basement membrane</keyword>
<dbReference type="PROSITE" id="PS50025">
    <property type="entry name" value="LAM_G_DOMAIN"/>
    <property type="match status" value="2"/>
</dbReference>
<dbReference type="Pfam" id="PF24973">
    <property type="entry name" value="EGF_LMN_ATRN"/>
    <property type="match status" value="1"/>
</dbReference>
<dbReference type="GO" id="GO:0009887">
    <property type="term" value="P:animal organ morphogenesis"/>
    <property type="evidence" value="ECO:0007669"/>
    <property type="project" value="TreeGrafter"/>
</dbReference>
<dbReference type="CDD" id="cd00055">
    <property type="entry name" value="EGF_Lam"/>
    <property type="match status" value="18"/>
</dbReference>
<feature type="domain" description="Laminin G" evidence="16">
    <location>
        <begin position="3307"/>
        <end position="3479"/>
    </location>
</feature>